<dbReference type="EMBL" id="CP016808">
    <property type="protein sequence ID" value="ANY65532.1"/>
    <property type="molecule type" value="Genomic_DNA"/>
</dbReference>
<name>A0A1B2DCV6_9BACL</name>
<sequence length="1300" mass="134608">MNTRKKKKMLLIWTAWLLIISNLFSITAFAGPAAIYNQSGSSFSGTISPSPIGDTIGMEGYSDWPAGFTQNNGFSSGIFDGESIWMLPSSAAGLIKIDKDTGAMAGYTAWPNGFVRGSRMPDFLSGVFDGQSIWMLPYGADRVIKVDKDTGAMTGYNDWPSGFILPSTTTNPNPFYTPMANFSGGVFDGQNIWMVPAGADYVIKIDKDTGAMTGYNNWPSDVQLASQGVSTPYGFIRNENFSGGIFDGQSIWMVPSGVDRVVKIDKDTGAMTSYSDWPSGFTKDYFNTNPFNGGIFDGQNIWLIPSGADRVIKIDKDTGVMTGYDNWPSSIAGGSQYFTGVFDGQSIWMLPRMSTDQLVKMDKDTGVMTAFDNWPSTTTIGMAPFSGGVFDGESIWMVPATADQVVKLGGVTVPVTGVTVSPTTLTLTAGGAAGTLTAEILPSNATNKKVTWTSSDPSVATVDEDGVVTPLTAGTVTITATTEDGGQTATSTVTINEADVLVTGVTVNPATLVLTAGGAAGTVTAVVSPSNATNKKVTWTSSDPSVATVDEDGVITPLTAGTVTITGTTEDGGKTATSTVTINETDVLVTGVTVSPAAITLTAGGSPGTVTAGVSPSNATNKKVTWTSSDPSVATVDEDGVITPLRAGTVTITGTTEDGGKTATSIVTVNATDVAVTGVTVSPAAITLTAGGSPGAVSAGVLPGNATNKKVTWTSSDPSVATVDEDGVVTPLRAGTVTITGTTEDGGKTATSTVTVNAPGTSAPTALIATAGNGTVTLNWTGVQGSVSYSVYQSTVAGDYGSVPVAVVSSENFTVTGLSNGTTYYFKVKANNEEGIGGYSNEASATPRTSSQGSGGDSSSGGNGSSGSSATGGQVALEGFRVIVNGKEYDQIATGNTKKQDGKSVLTATVDTNKLTAQLAKEGGNSTIIIPVASVSADKVSTVLTGDAVKAMENNEAILEVRTINGNYKLPAAEIAIDSLSSLLGVQVKLTDIIVQVDIAKSNDASVELVKNTAGKDGFSVVLPPIDFTVTASYNGKTVVVDKFSSYVQREIPLPAGIDLSKITTATVLLEDGTVYHVPTYVTQHDKNYYAVVSSLTNSIYTLIWNPITFADVEGHWSKDAVNDMGSRIIVKGIDDTHFNPNAAITRSEFSAIIVRALGLAENGKTTAFHDVKSSDWFMGAVAKAQEYGIIKGYEDGAFRPNKTITRQEAMVMLERAMKLTGLNTTVSEAEAASALASFTDGAAVDAWAKQAVAATINSGLVQGRDAGLKPASNITRAETAAIVQRMLIKAELIDLGNSK</sequence>
<dbReference type="SMART" id="SM00060">
    <property type="entry name" value="FN3"/>
    <property type="match status" value="1"/>
</dbReference>
<accession>A0A1B2DCV6</accession>
<evidence type="ECO:0000256" key="1">
    <source>
        <dbReference type="SAM" id="MobiDB-lite"/>
    </source>
</evidence>
<protein>
    <recommendedName>
        <fullName evidence="6">Fibronectin type-III domain-containing protein</fullName>
    </recommendedName>
</protein>
<dbReference type="InterPro" id="IPR003961">
    <property type="entry name" value="FN3_dom"/>
</dbReference>
<dbReference type="PROSITE" id="PS50853">
    <property type="entry name" value="FN3"/>
    <property type="match status" value="1"/>
</dbReference>
<proteinExistence type="predicted"/>
<feature type="chain" id="PRO_5008534841" description="Fibronectin type-III domain-containing protein" evidence="2">
    <location>
        <begin position="31"/>
        <end position="1300"/>
    </location>
</feature>
<gene>
    <name evidence="5" type="ORF">BBD42_02915</name>
</gene>
<dbReference type="InterPro" id="IPR001119">
    <property type="entry name" value="SLH_dom"/>
</dbReference>
<evidence type="ECO:0000259" key="4">
    <source>
        <dbReference type="PROSITE" id="PS51272"/>
    </source>
</evidence>
<dbReference type="Pfam" id="PF02368">
    <property type="entry name" value="Big_2"/>
    <property type="match status" value="4"/>
</dbReference>
<dbReference type="RefSeq" id="WP_172455373.1">
    <property type="nucleotide sequence ID" value="NZ_CP016808.1"/>
</dbReference>
<evidence type="ECO:0008006" key="6">
    <source>
        <dbReference type="Google" id="ProtNLM"/>
    </source>
</evidence>
<feature type="compositionally biased region" description="Gly residues" evidence="1">
    <location>
        <begin position="853"/>
        <end position="865"/>
    </location>
</feature>
<reference evidence="5" key="1">
    <citation type="submission" date="2016-08" db="EMBL/GenBank/DDBJ databases">
        <title>Complete Genome Seqeunce of Paenibacillus sp. BIHB 4019 from tea rhizoplane.</title>
        <authorList>
            <person name="Thakur R."/>
            <person name="Swarnkar M.K."/>
            <person name="Gulati A."/>
        </authorList>
    </citation>
    <scope>NUCLEOTIDE SEQUENCE [LARGE SCALE GENOMIC DNA]</scope>
    <source>
        <strain evidence="5">BIHB4019</strain>
    </source>
</reference>
<keyword evidence="2" id="KW-0732">Signal</keyword>
<feature type="domain" description="SLH" evidence="4">
    <location>
        <begin position="1105"/>
        <end position="1164"/>
    </location>
</feature>
<dbReference type="PANTHER" id="PTHR43308:SF5">
    <property type="entry name" value="S-LAYER PROTEIN _ PEPTIDOGLYCAN ENDO-BETA-N-ACETYLGLUCOSAMINIDASE"/>
    <property type="match status" value="1"/>
</dbReference>
<dbReference type="SUPFAM" id="SSF49265">
    <property type="entry name" value="Fibronectin type III"/>
    <property type="match status" value="1"/>
</dbReference>
<dbReference type="Gene3D" id="2.60.40.10">
    <property type="entry name" value="Immunoglobulins"/>
    <property type="match status" value="1"/>
</dbReference>
<dbReference type="InterPro" id="IPR008964">
    <property type="entry name" value="Invasin/intimin_cell_adhesion"/>
</dbReference>
<feature type="domain" description="Fibronectin type-III" evidence="3">
    <location>
        <begin position="763"/>
        <end position="852"/>
    </location>
</feature>
<dbReference type="InterPro" id="IPR051465">
    <property type="entry name" value="Cell_Envelope_Struct_Comp"/>
</dbReference>
<feature type="domain" description="SLH" evidence="4">
    <location>
        <begin position="1165"/>
        <end position="1228"/>
    </location>
</feature>
<dbReference type="Pfam" id="PF00041">
    <property type="entry name" value="fn3"/>
    <property type="match status" value="1"/>
</dbReference>
<dbReference type="Pfam" id="PF00395">
    <property type="entry name" value="SLH"/>
    <property type="match status" value="3"/>
</dbReference>
<dbReference type="InterPro" id="IPR013783">
    <property type="entry name" value="Ig-like_fold"/>
</dbReference>
<dbReference type="InterPro" id="IPR003343">
    <property type="entry name" value="Big_2"/>
</dbReference>
<feature type="signal peptide" evidence="2">
    <location>
        <begin position="1"/>
        <end position="30"/>
    </location>
</feature>
<dbReference type="SUPFAM" id="SSF63825">
    <property type="entry name" value="YWTD domain"/>
    <property type="match status" value="1"/>
</dbReference>
<evidence type="ECO:0000313" key="5">
    <source>
        <dbReference type="EMBL" id="ANY65532.1"/>
    </source>
</evidence>
<dbReference type="CDD" id="cd00063">
    <property type="entry name" value="FN3"/>
    <property type="match status" value="1"/>
</dbReference>
<dbReference type="InterPro" id="IPR036116">
    <property type="entry name" value="FN3_sf"/>
</dbReference>
<dbReference type="PROSITE" id="PS51272">
    <property type="entry name" value="SLH"/>
    <property type="match status" value="3"/>
</dbReference>
<organism evidence="5">
    <name type="scientific">Paenibacillus sp. BIHB 4019</name>
    <dbReference type="NCBI Taxonomy" id="1870819"/>
    <lineage>
        <taxon>Bacteria</taxon>
        <taxon>Bacillati</taxon>
        <taxon>Bacillota</taxon>
        <taxon>Bacilli</taxon>
        <taxon>Bacillales</taxon>
        <taxon>Paenibacillaceae</taxon>
        <taxon>Paenibacillus</taxon>
    </lineage>
</organism>
<feature type="region of interest" description="Disordered" evidence="1">
    <location>
        <begin position="837"/>
        <end position="871"/>
    </location>
</feature>
<dbReference type="SUPFAM" id="SSF49373">
    <property type="entry name" value="Invasin/intimin cell-adhesion fragments"/>
    <property type="match status" value="4"/>
</dbReference>
<feature type="domain" description="SLH" evidence="4">
    <location>
        <begin position="1236"/>
        <end position="1298"/>
    </location>
</feature>
<evidence type="ECO:0000259" key="3">
    <source>
        <dbReference type="PROSITE" id="PS50853"/>
    </source>
</evidence>
<dbReference type="SMART" id="SM00635">
    <property type="entry name" value="BID_2"/>
    <property type="match status" value="4"/>
</dbReference>
<evidence type="ECO:0000256" key="2">
    <source>
        <dbReference type="SAM" id="SignalP"/>
    </source>
</evidence>
<dbReference type="PANTHER" id="PTHR43308">
    <property type="entry name" value="OUTER MEMBRANE PROTEIN ALPHA-RELATED"/>
    <property type="match status" value="1"/>
</dbReference>
<dbReference type="Gene3D" id="2.60.40.1080">
    <property type="match status" value="4"/>
</dbReference>